<dbReference type="AlphaFoldDB" id="R7TVN4"/>
<evidence type="ECO:0000313" key="3">
    <source>
        <dbReference type="EnsemblMetazoa" id="CapteP229217"/>
    </source>
</evidence>
<sequence>MGDSAWKPSKRMRVNPTSGPITGDTMESRWNAELQNCRFHLWRHSVVLKRSIGSDSYSMIAWPTSNVKPQCMSEASKPKSHGDITTSFNSCNRIKKNFFSAWNPNVHRILSLSKWNKPEAGNTQQRVGCLSDVAGVDVPVTMIAVIAACVFELVVAAVLVSTIDCCVI</sequence>
<gene>
    <name evidence="2" type="ORF">CAPTEDRAFT_229217</name>
</gene>
<proteinExistence type="predicted"/>
<evidence type="ECO:0000313" key="4">
    <source>
        <dbReference type="Proteomes" id="UP000014760"/>
    </source>
</evidence>
<protein>
    <submittedName>
        <fullName evidence="2 3">Uncharacterized protein</fullName>
    </submittedName>
</protein>
<dbReference type="EnsemblMetazoa" id="CapteT229217">
    <property type="protein sequence ID" value="CapteP229217"/>
    <property type="gene ID" value="CapteG229217"/>
</dbReference>
<dbReference type="HOGENOM" id="CLU_1588071_0_0_1"/>
<reference evidence="4" key="1">
    <citation type="submission" date="2012-12" db="EMBL/GenBank/DDBJ databases">
        <authorList>
            <person name="Hellsten U."/>
            <person name="Grimwood J."/>
            <person name="Chapman J.A."/>
            <person name="Shapiro H."/>
            <person name="Aerts A."/>
            <person name="Otillar R.P."/>
            <person name="Terry A.Y."/>
            <person name="Boore J.L."/>
            <person name="Simakov O."/>
            <person name="Marletaz F."/>
            <person name="Cho S.-J."/>
            <person name="Edsinger-Gonzales E."/>
            <person name="Havlak P."/>
            <person name="Kuo D.-H."/>
            <person name="Larsson T."/>
            <person name="Lv J."/>
            <person name="Arendt D."/>
            <person name="Savage R."/>
            <person name="Osoegawa K."/>
            <person name="de Jong P."/>
            <person name="Lindberg D.R."/>
            <person name="Seaver E.C."/>
            <person name="Weisblat D.A."/>
            <person name="Putnam N.H."/>
            <person name="Grigoriev I.V."/>
            <person name="Rokhsar D.S."/>
        </authorList>
    </citation>
    <scope>NUCLEOTIDE SEQUENCE</scope>
    <source>
        <strain evidence="4">I ESC-2004</strain>
    </source>
</reference>
<reference evidence="2 4" key="2">
    <citation type="journal article" date="2013" name="Nature">
        <title>Insights into bilaterian evolution from three spiralian genomes.</title>
        <authorList>
            <person name="Simakov O."/>
            <person name="Marletaz F."/>
            <person name="Cho S.J."/>
            <person name="Edsinger-Gonzales E."/>
            <person name="Havlak P."/>
            <person name="Hellsten U."/>
            <person name="Kuo D.H."/>
            <person name="Larsson T."/>
            <person name="Lv J."/>
            <person name="Arendt D."/>
            <person name="Savage R."/>
            <person name="Osoegawa K."/>
            <person name="de Jong P."/>
            <person name="Grimwood J."/>
            <person name="Chapman J.A."/>
            <person name="Shapiro H."/>
            <person name="Aerts A."/>
            <person name="Otillar R.P."/>
            <person name="Terry A.Y."/>
            <person name="Boore J.L."/>
            <person name="Grigoriev I.V."/>
            <person name="Lindberg D.R."/>
            <person name="Seaver E.C."/>
            <person name="Weisblat D.A."/>
            <person name="Putnam N.H."/>
            <person name="Rokhsar D.S."/>
        </authorList>
    </citation>
    <scope>NUCLEOTIDE SEQUENCE</scope>
    <source>
        <strain evidence="2 4">I ESC-2004</strain>
    </source>
</reference>
<dbReference type="EMBL" id="KB308384">
    <property type="protein sequence ID" value="ELT97948.1"/>
    <property type="molecule type" value="Genomic_DNA"/>
</dbReference>
<keyword evidence="4" id="KW-1185">Reference proteome</keyword>
<organism evidence="2">
    <name type="scientific">Capitella teleta</name>
    <name type="common">Polychaete worm</name>
    <dbReference type="NCBI Taxonomy" id="283909"/>
    <lineage>
        <taxon>Eukaryota</taxon>
        <taxon>Metazoa</taxon>
        <taxon>Spiralia</taxon>
        <taxon>Lophotrochozoa</taxon>
        <taxon>Annelida</taxon>
        <taxon>Polychaeta</taxon>
        <taxon>Sedentaria</taxon>
        <taxon>Scolecida</taxon>
        <taxon>Capitellidae</taxon>
        <taxon>Capitella</taxon>
    </lineage>
</organism>
<dbReference type="EMBL" id="AMQN01010676">
    <property type="status" value="NOT_ANNOTATED_CDS"/>
    <property type="molecule type" value="Genomic_DNA"/>
</dbReference>
<feature type="region of interest" description="Disordered" evidence="1">
    <location>
        <begin position="1"/>
        <end position="25"/>
    </location>
</feature>
<evidence type="ECO:0000256" key="1">
    <source>
        <dbReference type="SAM" id="MobiDB-lite"/>
    </source>
</evidence>
<evidence type="ECO:0000313" key="2">
    <source>
        <dbReference type="EMBL" id="ELT97948.1"/>
    </source>
</evidence>
<reference evidence="3" key="3">
    <citation type="submission" date="2015-06" db="UniProtKB">
        <authorList>
            <consortium name="EnsemblMetazoa"/>
        </authorList>
    </citation>
    <scope>IDENTIFICATION</scope>
</reference>
<dbReference type="Proteomes" id="UP000014760">
    <property type="component" value="Unassembled WGS sequence"/>
</dbReference>
<name>R7TVN4_CAPTE</name>
<accession>R7TVN4</accession>